<comment type="caution">
    <text evidence="2">The sequence shown here is derived from an EMBL/GenBank/DDBJ whole genome shotgun (WGS) entry which is preliminary data.</text>
</comment>
<dbReference type="InterPro" id="IPR021099">
    <property type="entry name" value="PORR_domain"/>
</dbReference>
<dbReference type="GO" id="GO:0003723">
    <property type="term" value="F:RNA binding"/>
    <property type="evidence" value="ECO:0007669"/>
    <property type="project" value="InterPro"/>
</dbReference>
<organism evidence="2 3">
    <name type="scientific">Saponaria officinalis</name>
    <name type="common">Common soapwort</name>
    <name type="synonym">Lychnis saponaria</name>
    <dbReference type="NCBI Taxonomy" id="3572"/>
    <lineage>
        <taxon>Eukaryota</taxon>
        <taxon>Viridiplantae</taxon>
        <taxon>Streptophyta</taxon>
        <taxon>Embryophyta</taxon>
        <taxon>Tracheophyta</taxon>
        <taxon>Spermatophyta</taxon>
        <taxon>Magnoliopsida</taxon>
        <taxon>eudicotyledons</taxon>
        <taxon>Gunneridae</taxon>
        <taxon>Pentapetalae</taxon>
        <taxon>Caryophyllales</taxon>
        <taxon>Caryophyllaceae</taxon>
        <taxon>Caryophylleae</taxon>
        <taxon>Saponaria</taxon>
    </lineage>
</organism>
<dbReference type="Proteomes" id="UP001443914">
    <property type="component" value="Unassembled WGS sequence"/>
</dbReference>
<evidence type="ECO:0000259" key="1">
    <source>
        <dbReference type="Pfam" id="PF11955"/>
    </source>
</evidence>
<evidence type="ECO:0000313" key="2">
    <source>
        <dbReference type="EMBL" id="KAK9682061.1"/>
    </source>
</evidence>
<dbReference type="EMBL" id="JBDFQZ010000010">
    <property type="protein sequence ID" value="KAK9682064.1"/>
    <property type="molecule type" value="Genomic_DNA"/>
</dbReference>
<dbReference type="EMBL" id="JBDFQZ010000010">
    <property type="protein sequence ID" value="KAK9682060.1"/>
    <property type="molecule type" value="Genomic_DNA"/>
</dbReference>
<feature type="domain" description="PORR" evidence="1">
    <location>
        <begin position="72"/>
        <end position="393"/>
    </location>
</feature>
<gene>
    <name evidence="2" type="ORF">RND81_10G047800</name>
</gene>
<keyword evidence="3" id="KW-1185">Reference proteome</keyword>
<name>A0AAW1HZ68_SAPOF</name>
<dbReference type="EMBL" id="JBDFQZ010000010">
    <property type="protein sequence ID" value="KAK9682061.1"/>
    <property type="molecule type" value="Genomic_DNA"/>
</dbReference>
<dbReference type="Pfam" id="PF11955">
    <property type="entry name" value="PORR"/>
    <property type="match status" value="1"/>
</dbReference>
<dbReference type="AlphaFoldDB" id="A0AAW1HZ68"/>
<dbReference type="InterPro" id="IPR045040">
    <property type="entry name" value="PORR_fam"/>
</dbReference>
<dbReference type="PANTHER" id="PTHR31476:SF14">
    <property type="entry name" value="OS09G0473400 PROTEIN"/>
    <property type="match status" value="1"/>
</dbReference>
<dbReference type="EMBL" id="JBDFQZ010000010">
    <property type="protein sequence ID" value="KAK9682062.1"/>
    <property type="molecule type" value="Genomic_DNA"/>
</dbReference>
<accession>A0AAW1HZ68</accession>
<dbReference type="EMBL" id="JBDFQZ010000010">
    <property type="protein sequence ID" value="KAK9682063.1"/>
    <property type="molecule type" value="Genomic_DNA"/>
</dbReference>
<reference evidence="2 3" key="1">
    <citation type="submission" date="2024-03" db="EMBL/GenBank/DDBJ databases">
        <title>WGS assembly of Saponaria officinalis var. Norfolk2.</title>
        <authorList>
            <person name="Jenkins J."/>
            <person name="Shu S."/>
            <person name="Grimwood J."/>
            <person name="Barry K."/>
            <person name="Goodstein D."/>
            <person name="Schmutz J."/>
            <person name="Leebens-Mack J."/>
            <person name="Osbourn A."/>
        </authorList>
    </citation>
    <scope>NUCLEOTIDE SEQUENCE [LARGE SCALE GENOMIC DNA]</scope>
    <source>
        <strain evidence="3">cv. Norfolk2</strain>
        <strain evidence="2">JIC</strain>
        <tissue evidence="2">Leaf</tissue>
    </source>
</reference>
<dbReference type="PANTHER" id="PTHR31476">
    <property type="entry name" value="PROTEIN WHAT'S THIS FACTOR 1 HOMOLOG, CHLOROPLASTIC"/>
    <property type="match status" value="1"/>
</dbReference>
<evidence type="ECO:0000313" key="3">
    <source>
        <dbReference type="Proteomes" id="UP001443914"/>
    </source>
</evidence>
<proteinExistence type="predicted"/>
<sequence length="406" mass="48445">MTWRIFTAITKLKQKHSSAKIVTPFNPIVSPLLTYSFSTSFLITKTPKKFKKKRKKPSARTTLVQHQSSLIPYFERIVTRDNNFRFLIRSKQYLTKQHEHILLLDNAGKLYRELGFPRGRKVTKFVTKHPLLFEIYRHNDNKMWLGFTEFMENLLEEEHKIMESMEIERVKVVKKLLMMSKEKRMPLSKIYHCRFLFGIPDDFRDWVLKFPDDFRVVNGDDGSRTLELLKWDPALAISALEKEFMVDEEKVRRAFKFPLKHGKSLDLDEDDIRRLNLLNTLPLVSPYSDGWKHELWTLEAEKYRVGIVHEFLRLTLEKKASIHHIVEFKEEFSLTKHTYQMLLKQPRTFYLAGTEMNWVVFLKDAYDENGNLIEKDPQVAFNEKLYRYAQMQKPHELNHASENDER</sequence>
<protein>
    <recommendedName>
        <fullName evidence="1">PORR domain-containing protein</fullName>
    </recommendedName>
</protein>